<accession>A0A556VB39</accession>
<dbReference type="GO" id="GO:0005743">
    <property type="term" value="C:mitochondrial inner membrane"/>
    <property type="evidence" value="ECO:0007669"/>
    <property type="project" value="TreeGrafter"/>
</dbReference>
<feature type="compositionally biased region" description="Basic and acidic residues" evidence="4">
    <location>
        <begin position="192"/>
        <end position="203"/>
    </location>
</feature>
<evidence type="ECO:0000259" key="5">
    <source>
        <dbReference type="Pfam" id="PF03109"/>
    </source>
</evidence>
<feature type="compositionally biased region" description="Low complexity" evidence="4">
    <location>
        <begin position="179"/>
        <end position="191"/>
    </location>
</feature>
<dbReference type="PANTHER" id="PTHR43173:SF19">
    <property type="entry name" value="AARF DOMAIN-CONTAINING PROTEIN KINASE 1"/>
    <property type="match status" value="1"/>
</dbReference>
<evidence type="ECO:0000256" key="2">
    <source>
        <dbReference type="ARBA" id="ARBA00040082"/>
    </source>
</evidence>
<evidence type="ECO:0000256" key="1">
    <source>
        <dbReference type="ARBA" id="ARBA00009670"/>
    </source>
</evidence>
<comment type="function">
    <text evidence="3">Appears to be essential for maintaining mitochondrial cristae formation and mitochondrial function by acting via YME1L1 in a kinase-independent manner to regulate essential mitochondrial structural proteins OPA1 and IMMT. The action of this enzyme is not yet clear. It is not known if it has protein kinase activity and what type of substrate it would phosphorylate (Ser, Thr or Tyr).</text>
</comment>
<dbReference type="OrthoDB" id="427480at2759"/>
<dbReference type="PANTHER" id="PTHR43173">
    <property type="entry name" value="ABC1 FAMILY PROTEIN"/>
    <property type="match status" value="1"/>
</dbReference>
<dbReference type="SUPFAM" id="SSF56112">
    <property type="entry name" value="Protein kinase-like (PK-like)"/>
    <property type="match status" value="1"/>
</dbReference>
<dbReference type="InterPro" id="IPR051130">
    <property type="entry name" value="Mito_struct-func_regulator"/>
</dbReference>
<dbReference type="AlphaFoldDB" id="A0A556VB39"/>
<dbReference type="Pfam" id="PF03109">
    <property type="entry name" value="ABC1"/>
    <property type="match status" value="1"/>
</dbReference>
<sequence>MTILLEKGSGQKARSLNELFVSFEENPQGAASLAQVHKAVLADGTTVAVKVQHPKVQAQSSRDIMVMEFLLEVVHWLFPDFAFMWLVEEAKRNMPLELDFLNEGSRNAEKVSRMLKHFHFLKVPRIHWDLSTKRVLVMDFVEGGQVNDRDYMTEHGIDVNEDVEIRTNAALLPPSDQRAAQPSSSPDAAAAEDQRPPKGHRDGDCWIVSAGLPEVPKGNSRTYSAHVLEHLASCALLLFFNEMKEKNSVADQLTSASLRNVLDFGVM</sequence>
<dbReference type="EMBL" id="VCAZ01000204">
    <property type="protein sequence ID" value="TTG77879.1"/>
    <property type="molecule type" value="Genomic_DNA"/>
</dbReference>
<evidence type="ECO:0000313" key="6">
    <source>
        <dbReference type="EMBL" id="TTG77879.1"/>
    </source>
</evidence>
<comment type="caution">
    <text evidence="6">The sequence shown here is derived from an EMBL/GenBank/DDBJ whole genome shotgun (WGS) entry which is preliminary data.</text>
</comment>
<organism evidence="6 7">
    <name type="scientific">Bagarius yarrelli</name>
    <name type="common">Goonch</name>
    <name type="synonym">Bagrus yarrelli</name>
    <dbReference type="NCBI Taxonomy" id="175774"/>
    <lineage>
        <taxon>Eukaryota</taxon>
        <taxon>Metazoa</taxon>
        <taxon>Chordata</taxon>
        <taxon>Craniata</taxon>
        <taxon>Vertebrata</taxon>
        <taxon>Euteleostomi</taxon>
        <taxon>Actinopterygii</taxon>
        <taxon>Neopterygii</taxon>
        <taxon>Teleostei</taxon>
        <taxon>Ostariophysi</taxon>
        <taxon>Siluriformes</taxon>
        <taxon>Sisoridae</taxon>
        <taxon>Sisorinae</taxon>
        <taxon>Bagarius</taxon>
    </lineage>
</organism>
<evidence type="ECO:0000256" key="4">
    <source>
        <dbReference type="SAM" id="MobiDB-lite"/>
    </source>
</evidence>
<dbReference type="GO" id="GO:0007005">
    <property type="term" value="P:mitochondrion organization"/>
    <property type="evidence" value="ECO:0007669"/>
    <property type="project" value="TreeGrafter"/>
</dbReference>
<proteinExistence type="inferred from homology"/>
<name>A0A556VB39_BAGYA</name>
<reference evidence="6 7" key="1">
    <citation type="journal article" date="2019" name="Genome Biol. Evol.">
        <title>Whole-Genome Sequencing of the Giant Devil Catfish, Bagarius yarrelli.</title>
        <authorList>
            <person name="Jiang W."/>
            <person name="Lv Y."/>
            <person name="Cheng L."/>
            <person name="Yang K."/>
            <person name="Chao B."/>
            <person name="Wang X."/>
            <person name="Li Y."/>
            <person name="Pan X."/>
            <person name="You X."/>
            <person name="Zhang Y."/>
            <person name="Yang J."/>
            <person name="Li J."/>
            <person name="Zhang X."/>
            <person name="Liu S."/>
            <person name="Sun C."/>
            <person name="Yang J."/>
            <person name="Shi Q."/>
        </authorList>
    </citation>
    <scope>NUCLEOTIDE SEQUENCE [LARGE SCALE GENOMIC DNA]</scope>
    <source>
        <strain evidence="6">JWS20170419001</strain>
        <tissue evidence="6">Muscle</tissue>
    </source>
</reference>
<dbReference type="Proteomes" id="UP000319801">
    <property type="component" value="Unassembled WGS sequence"/>
</dbReference>
<keyword evidence="7" id="KW-1185">Reference proteome</keyword>
<dbReference type="InterPro" id="IPR011009">
    <property type="entry name" value="Kinase-like_dom_sf"/>
</dbReference>
<feature type="domain" description="ABC1 atypical kinase-like" evidence="5">
    <location>
        <begin position="13"/>
        <end position="161"/>
    </location>
</feature>
<feature type="region of interest" description="Disordered" evidence="4">
    <location>
        <begin position="172"/>
        <end position="203"/>
    </location>
</feature>
<gene>
    <name evidence="6" type="ORF">Baya_15195</name>
</gene>
<evidence type="ECO:0000256" key="3">
    <source>
        <dbReference type="ARBA" id="ARBA00045626"/>
    </source>
</evidence>
<protein>
    <recommendedName>
        <fullName evidence="2">AarF domain-containing protein kinase 1</fullName>
    </recommendedName>
</protein>
<dbReference type="InterPro" id="IPR004147">
    <property type="entry name" value="ABC1_dom"/>
</dbReference>
<comment type="similarity">
    <text evidence="1">Belongs to the protein kinase superfamily. ADCK protein kinase family.</text>
</comment>
<evidence type="ECO:0000313" key="7">
    <source>
        <dbReference type="Proteomes" id="UP000319801"/>
    </source>
</evidence>
<dbReference type="GO" id="GO:0055088">
    <property type="term" value="P:lipid homeostasis"/>
    <property type="evidence" value="ECO:0007669"/>
    <property type="project" value="TreeGrafter"/>
</dbReference>